<evidence type="ECO:0008006" key="9">
    <source>
        <dbReference type="Google" id="ProtNLM"/>
    </source>
</evidence>
<sequence length="520" mass="56363">MAAQVESTTNHGGGAHLNHLSHTNITTLSPEPDTDINPATPRIGHGVFNTFKHLPISIMASKPPPFPTHQASQPTAPNPSSEGISPNHDQAVFQDLLQKISHLNKQVLQKTSSQMSGQTADATALAQASTDALDSAAAAVRPPGDTIMGWFATMSIVSAVRVFLHWGVFDTLPQGEGESLEYAELAQRVKADLPLVVRIANMLTSSHILHHHPSTPSSSAARLSHTPTSRLLVTGQPMSAMFHVLYSHVAGVSTVLPEYFDGYGRSEPRGPAHVPMTYLHGRPGEDFFSLLKRDEPALRSFGLAMQFASQRVPVTGVYEMERVFGAVKERGEEAKPVWVDVGGGEGHVLKRFLREYPELKAEGCVVQDLEEVVVVARERAEGDGELRGVKWVPLDFMTEAPVEGAIVYYLRHIARDYSDPVLITILSNVARAMTDPAARVLISEQLHPDVMRVPGASPPHPYAAFKDFSMLSIGGKERSLEQFAAVADKAGLRVSGVWRHDATGHGVVELVRKEGVSVDG</sequence>
<name>A0ABR3VDV8_HUMIN</name>
<protein>
    <recommendedName>
        <fullName evidence="9">O-methyltransferase domain-containing protein</fullName>
    </recommendedName>
</protein>
<dbReference type="PROSITE" id="PS51683">
    <property type="entry name" value="SAM_OMT_II"/>
    <property type="match status" value="1"/>
</dbReference>
<keyword evidence="8" id="KW-1185">Reference proteome</keyword>
<feature type="compositionally biased region" description="Polar residues" evidence="4">
    <location>
        <begin position="69"/>
        <end position="87"/>
    </location>
</feature>
<evidence type="ECO:0000256" key="3">
    <source>
        <dbReference type="ARBA" id="ARBA00022691"/>
    </source>
</evidence>
<gene>
    <name evidence="7" type="ORF">VTJ49DRAFT_1002</name>
</gene>
<keyword evidence="2" id="KW-0808">Transferase</keyword>
<dbReference type="InterPro" id="IPR001077">
    <property type="entry name" value="COMT_C"/>
</dbReference>
<dbReference type="Gene3D" id="1.10.10.10">
    <property type="entry name" value="Winged helix-like DNA-binding domain superfamily/Winged helix DNA-binding domain"/>
    <property type="match status" value="1"/>
</dbReference>
<proteinExistence type="predicted"/>
<organism evidence="7 8">
    <name type="scientific">Humicola insolens</name>
    <name type="common">Soft-rot fungus</name>
    <dbReference type="NCBI Taxonomy" id="85995"/>
    <lineage>
        <taxon>Eukaryota</taxon>
        <taxon>Fungi</taxon>
        <taxon>Dikarya</taxon>
        <taxon>Ascomycota</taxon>
        <taxon>Pezizomycotina</taxon>
        <taxon>Sordariomycetes</taxon>
        <taxon>Sordariomycetidae</taxon>
        <taxon>Sordariales</taxon>
        <taxon>Chaetomiaceae</taxon>
        <taxon>Mycothermus</taxon>
    </lineage>
</organism>
<feature type="region of interest" description="Disordered" evidence="4">
    <location>
        <begin position="59"/>
        <end position="87"/>
    </location>
</feature>
<dbReference type="SUPFAM" id="SSF53335">
    <property type="entry name" value="S-adenosyl-L-methionine-dependent methyltransferases"/>
    <property type="match status" value="1"/>
</dbReference>
<evidence type="ECO:0000256" key="1">
    <source>
        <dbReference type="ARBA" id="ARBA00022603"/>
    </source>
</evidence>
<dbReference type="InterPro" id="IPR016461">
    <property type="entry name" value="COMT-like"/>
</dbReference>
<dbReference type="PANTHER" id="PTHR43712">
    <property type="entry name" value="PUTATIVE (AFU_ORTHOLOGUE AFUA_4G14580)-RELATED"/>
    <property type="match status" value="1"/>
</dbReference>
<feature type="domain" description="O-methyltransferase C-terminal" evidence="5">
    <location>
        <begin position="334"/>
        <end position="492"/>
    </location>
</feature>
<feature type="region of interest" description="Disordered" evidence="4">
    <location>
        <begin position="1"/>
        <end position="42"/>
    </location>
</feature>
<evidence type="ECO:0000313" key="7">
    <source>
        <dbReference type="EMBL" id="KAL1839914.1"/>
    </source>
</evidence>
<feature type="compositionally biased region" description="Polar residues" evidence="4">
    <location>
        <begin position="1"/>
        <end position="10"/>
    </location>
</feature>
<evidence type="ECO:0000256" key="4">
    <source>
        <dbReference type="SAM" id="MobiDB-lite"/>
    </source>
</evidence>
<dbReference type="Pfam" id="PF00891">
    <property type="entry name" value="Methyltransf_2"/>
    <property type="match status" value="1"/>
</dbReference>
<dbReference type="Gene3D" id="3.40.50.150">
    <property type="entry name" value="Vaccinia Virus protein VP39"/>
    <property type="match status" value="1"/>
</dbReference>
<dbReference type="InterPro" id="IPR036390">
    <property type="entry name" value="WH_DNA-bd_sf"/>
</dbReference>
<evidence type="ECO:0000259" key="6">
    <source>
        <dbReference type="Pfam" id="PF08100"/>
    </source>
</evidence>
<evidence type="ECO:0000259" key="5">
    <source>
        <dbReference type="Pfam" id="PF00891"/>
    </source>
</evidence>
<reference evidence="7 8" key="1">
    <citation type="journal article" date="2024" name="Commun. Biol.">
        <title>Comparative genomic analysis of thermophilic fungi reveals convergent evolutionary adaptations and gene losses.</title>
        <authorList>
            <person name="Steindorff A.S."/>
            <person name="Aguilar-Pontes M.V."/>
            <person name="Robinson A.J."/>
            <person name="Andreopoulos B."/>
            <person name="LaButti K."/>
            <person name="Kuo A."/>
            <person name="Mondo S."/>
            <person name="Riley R."/>
            <person name="Otillar R."/>
            <person name="Haridas S."/>
            <person name="Lipzen A."/>
            <person name="Grimwood J."/>
            <person name="Schmutz J."/>
            <person name="Clum A."/>
            <person name="Reid I.D."/>
            <person name="Moisan M.C."/>
            <person name="Butler G."/>
            <person name="Nguyen T.T.M."/>
            <person name="Dewar K."/>
            <person name="Conant G."/>
            <person name="Drula E."/>
            <person name="Henrissat B."/>
            <person name="Hansel C."/>
            <person name="Singer S."/>
            <person name="Hutchinson M.I."/>
            <person name="de Vries R.P."/>
            <person name="Natvig D.O."/>
            <person name="Powell A.J."/>
            <person name="Tsang A."/>
            <person name="Grigoriev I.V."/>
        </authorList>
    </citation>
    <scope>NUCLEOTIDE SEQUENCE [LARGE SCALE GENOMIC DNA]</scope>
    <source>
        <strain evidence="7 8">CBS 620.91</strain>
    </source>
</reference>
<keyword evidence="3" id="KW-0949">S-adenosyl-L-methionine</keyword>
<feature type="compositionally biased region" description="Polar residues" evidence="4">
    <location>
        <begin position="20"/>
        <end position="29"/>
    </location>
</feature>
<comment type="caution">
    <text evidence="7">The sequence shown here is derived from an EMBL/GenBank/DDBJ whole genome shotgun (WGS) entry which is preliminary data.</text>
</comment>
<dbReference type="Proteomes" id="UP001583172">
    <property type="component" value="Unassembled WGS sequence"/>
</dbReference>
<dbReference type="SUPFAM" id="SSF46785">
    <property type="entry name" value="Winged helix' DNA-binding domain"/>
    <property type="match status" value="1"/>
</dbReference>
<dbReference type="EMBL" id="JAZGSY010000135">
    <property type="protein sequence ID" value="KAL1839914.1"/>
    <property type="molecule type" value="Genomic_DNA"/>
</dbReference>
<evidence type="ECO:0000256" key="2">
    <source>
        <dbReference type="ARBA" id="ARBA00022679"/>
    </source>
</evidence>
<dbReference type="Pfam" id="PF08100">
    <property type="entry name" value="Dimerisation"/>
    <property type="match status" value="1"/>
</dbReference>
<dbReference type="InterPro" id="IPR012967">
    <property type="entry name" value="COMT_dimerisation"/>
</dbReference>
<dbReference type="InterPro" id="IPR029063">
    <property type="entry name" value="SAM-dependent_MTases_sf"/>
</dbReference>
<dbReference type="PANTHER" id="PTHR43712:SF2">
    <property type="entry name" value="O-METHYLTRANSFERASE CICE"/>
    <property type="match status" value="1"/>
</dbReference>
<accession>A0ABR3VDV8</accession>
<evidence type="ECO:0000313" key="8">
    <source>
        <dbReference type="Proteomes" id="UP001583172"/>
    </source>
</evidence>
<keyword evidence="1" id="KW-0489">Methyltransferase</keyword>
<dbReference type="InterPro" id="IPR036388">
    <property type="entry name" value="WH-like_DNA-bd_sf"/>
</dbReference>
<feature type="domain" description="O-methyltransferase dimerisation" evidence="6">
    <location>
        <begin position="158"/>
        <end position="234"/>
    </location>
</feature>